<dbReference type="PANTHER" id="PTHR22050:SF1">
    <property type="entry name" value="TRANSMEMBRANE PROTEIN 131"/>
    <property type="match status" value="1"/>
</dbReference>
<dbReference type="GO" id="GO:0016020">
    <property type="term" value="C:membrane"/>
    <property type="evidence" value="ECO:0007669"/>
    <property type="project" value="TreeGrafter"/>
</dbReference>
<dbReference type="AlphaFoldDB" id="A0A6I9N092"/>
<gene>
    <name evidence="2" type="primary">LOC104947177</name>
</gene>
<dbReference type="Proteomes" id="UP000504611">
    <property type="component" value="Unplaced"/>
</dbReference>
<evidence type="ECO:0000313" key="2">
    <source>
        <dbReference type="RefSeq" id="XP_010771444.1"/>
    </source>
</evidence>
<dbReference type="OrthoDB" id="8951213at2759"/>
<accession>A0A6I9N092</accession>
<sequence>MELLKTEKGNATVALNRLRELQNISASSHKTVILASGYYAAFRVTLVAKALEGLYDGAIHITTDYEILTIPVKALIAVGTLSSSPKHIVLPASFPVSNSEA</sequence>
<organism evidence="1 2">
    <name type="scientific">Notothenia coriiceps</name>
    <name type="common">black rockcod</name>
    <dbReference type="NCBI Taxonomy" id="8208"/>
    <lineage>
        <taxon>Eukaryota</taxon>
        <taxon>Metazoa</taxon>
        <taxon>Chordata</taxon>
        <taxon>Craniata</taxon>
        <taxon>Vertebrata</taxon>
        <taxon>Euteleostomi</taxon>
        <taxon>Actinopterygii</taxon>
        <taxon>Neopterygii</taxon>
        <taxon>Teleostei</taxon>
        <taxon>Neoteleostei</taxon>
        <taxon>Acanthomorphata</taxon>
        <taxon>Eupercaria</taxon>
        <taxon>Perciformes</taxon>
        <taxon>Notothenioidei</taxon>
        <taxon>Nototheniidae</taxon>
        <taxon>Notothenia</taxon>
    </lineage>
</organism>
<dbReference type="InterPro" id="IPR039877">
    <property type="entry name" value="TMEM131-like"/>
</dbReference>
<evidence type="ECO:0000313" key="1">
    <source>
        <dbReference type="Proteomes" id="UP000504611"/>
    </source>
</evidence>
<dbReference type="KEGG" id="ncc:104947177"/>
<dbReference type="PANTHER" id="PTHR22050">
    <property type="entry name" value="RW1 PROTEIN HOMOLOG"/>
    <property type="match status" value="1"/>
</dbReference>
<protein>
    <submittedName>
        <fullName evidence="2">Transmembrane protein 131-like</fullName>
    </submittedName>
</protein>
<proteinExistence type="predicted"/>
<dbReference type="RefSeq" id="XP_010771444.1">
    <property type="nucleotide sequence ID" value="XM_010773142.1"/>
</dbReference>
<keyword evidence="1" id="KW-1185">Reference proteome</keyword>
<dbReference type="GeneID" id="104947177"/>
<name>A0A6I9N092_9TELE</name>
<reference evidence="2" key="1">
    <citation type="submission" date="2025-08" db="UniProtKB">
        <authorList>
            <consortium name="RefSeq"/>
        </authorList>
    </citation>
    <scope>IDENTIFICATION</scope>
    <source>
        <tissue evidence="2">Muscle</tissue>
    </source>
</reference>